<dbReference type="SUPFAM" id="SSF53448">
    <property type="entry name" value="Nucleotide-diphospho-sugar transferases"/>
    <property type="match status" value="1"/>
</dbReference>
<gene>
    <name evidence="1" type="ORF">UFOVP331_95</name>
</gene>
<proteinExistence type="predicted"/>
<sequence length="242" mass="27970">MKIIYRISDTGYNKVKPDYITNENCLRNFCDVFFNHIYDIHIIADNVSEDTYNMIKKYIDPINISRVKVGHGAGTFNLALDKALNWKDDEIVYFVENDYLHLQDSPQILEEGFKLGAPYVTLYLHPDKFIPPADGGNPEVDQDGGYPTKIFRGETQLFGMFNSTTMTFASKVKTLKEDEKVLRKWTSGTHPDDFQMFLELRNNGKALLCPLNTFSTHGETSWLAPLYKIKQENLVEEWKKHL</sequence>
<accession>A0A6J5LVR3</accession>
<name>A0A6J5LVR3_9CAUD</name>
<protein>
    <submittedName>
        <fullName evidence="1">Uncharacterized protein</fullName>
    </submittedName>
</protein>
<dbReference type="EMBL" id="LR796345">
    <property type="protein sequence ID" value="CAB4138535.1"/>
    <property type="molecule type" value="Genomic_DNA"/>
</dbReference>
<evidence type="ECO:0000313" key="1">
    <source>
        <dbReference type="EMBL" id="CAB4138535.1"/>
    </source>
</evidence>
<organism evidence="1">
    <name type="scientific">uncultured Caudovirales phage</name>
    <dbReference type="NCBI Taxonomy" id="2100421"/>
    <lineage>
        <taxon>Viruses</taxon>
        <taxon>Duplodnaviria</taxon>
        <taxon>Heunggongvirae</taxon>
        <taxon>Uroviricota</taxon>
        <taxon>Caudoviricetes</taxon>
        <taxon>Peduoviridae</taxon>
        <taxon>Maltschvirus</taxon>
        <taxon>Maltschvirus maltsch</taxon>
    </lineage>
</organism>
<reference evidence="1" key="1">
    <citation type="submission" date="2020-04" db="EMBL/GenBank/DDBJ databases">
        <authorList>
            <person name="Chiriac C."/>
            <person name="Salcher M."/>
            <person name="Ghai R."/>
            <person name="Kavagutti S V."/>
        </authorList>
    </citation>
    <scope>NUCLEOTIDE SEQUENCE</scope>
</reference>
<dbReference type="InterPro" id="IPR029044">
    <property type="entry name" value="Nucleotide-diphossugar_trans"/>
</dbReference>